<dbReference type="RefSeq" id="WP_079651018.1">
    <property type="nucleotide sequence ID" value="NZ_FUYM01000021.1"/>
</dbReference>
<reference evidence="7" key="1">
    <citation type="submission" date="2017-02" db="EMBL/GenBank/DDBJ databases">
        <authorList>
            <person name="Varghese N."/>
            <person name="Submissions S."/>
        </authorList>
    </citation>
    <scope>NUCLEOTIDE SEQUENCE [LARGE SCALE GENOMIC DNA]</scope>
    <source>
        <strain evidence="7">UM2</strain>
    </source>
</reference>
<dbReference type="InterPro" id="IPR058245">
    <property type="entry name" value="NreC/VraR/RcsB-like_REC"/>
</dbReference>
<dbReference type="InterPro" id="IPR036388">
    <property type="entry name" value="WH-like_DNA-bd_sf"/>
</dbReference>
<accession>A0A1T5GVY9</accession>
<evidence type="ECO:0000313" key="7">
    <source>
        <dbReference type="Proteomes" id="UP000189818"/>
    </source>
</evidence>
<dbReference type="PANTHER" id="PTHR45566:SF1">
    <property type="entry name" value="HTH-TYPE TRANSCRIPTIONAL REGULATOR YHJB-RELATED"/>
    <property type="match status" value="1"/>
</dbReference>
<dbReference type="PROSITE" id="PS00622">
    <property type="entry name" value="HTH_LUXR_1"/>
    <property type="match status" value="1"/>
</dbReference>
<organism evidence="6 7">
    <name type="scientific">Rhizorhabdus histidinilytica</name>
    <dbReference type="NCBI Taxonomy" id="439228"/>
    <lineage>
        <taxon>Bacteria</taxon>
        <taxon>Pseudomonadati</taxon>
        <taxon>Pseudomonadota</taxon>
        <taxon>Alphaproteobacteria</taxon>
        <taxon>Sphingomonadales</taxon>
        <taxon>Sphingomonadaceae</taxon>
        <taxon>Rhizorhabdus</taxon>
    </lineage>
</organism>
<dbReference type="InterPro" id="IPR016032">
    <property type="entry name" value="Sig_transdc_resp-reg_C-effctor"/>
</dbReference>
<dbReference type="GO" id="GO:0003677">
    <property type="term" value="F:DNA binding"/>
    <property type="evidence" value="ECO:0007669"/>
    <property type="project" value="UniProtKB-KW"/>
</dbReference>
<dbReference type="PROSITE" id="PS50110">
    <property type="entry name" value="RESPONSE_REGULATORY"/>
    <property type="match status" value="1"/>
</dbReference>
<dbReference type="SUPFAM" id="SSF46894">
    <property type="entry name" value="C-terminal effector domain of the bipartite response regulators"/>
    <property type="match status" value="1"/>
</dbReference>
<name>A0A1T5GVY9_9SPHN</name>
<feature type="modified residue" description="4-aspartylphosphate" evidence="3">
    <location>
        <position position="93"/>
    </location>
</feature>
<dbReference type="OrthoDB" id="9814495at2"/>
<dbReference type="GO" id="GO:0000160">
    <property type="term" value="P:phosphorelay signal transduction system"/>
    <property type="evidence" value="ECO:0007669"/>
    <property type="project" value="InterPro"/>
</dbReference>
<keyword evidence="2" id="KW-0238">DNA-binding</keyword>
<evidence type="ECO:0000259" key="4">
    <source>
        <dbReference type="PROSITE" id="PS50043"/>
    </source>
</evidence>
<dbReference type="InterPro" id="IPR011006">
    <property type="entry name" value="CheY-like_superfamily"/>
</dbReference>
<gene>
    <name evidence="6" type="ORF">SAMN06295920_12124</name>
</gene>
<dbReference type="InterPro" id="IPR001789">
    <property type="entry name" value="Sig_transdc_resp-reg_receiver"/>
</dbReference>
<dbReference type="Pfam" id="PF00196">
    <property type="entry name" value="GerE"/>
    <property type="match status" value="1"/>
</dbReference>
<evidence type="ECO:0000259" key="5">
    <source>
        <dbReference type="PROSITE" id="PS50110"/>
    </source>
</evidence>
<dbReference type="CDD" id="cd17535">
    <property type="entry name" value="REC_NarL-like"/>
    <property type="match status" value="1"/>
</dbReference>
<evidence type="ECO:0000256" key="3">
    <source>
        <dbReference type="PROSITE-ProRule" id="PRU00169"/>
    </source>
</evidence>
<keyword evidence="7" id="KW-1185">Reference proteome</keyword>
<feature type="domain" description="Response regulatory" evidence="5">
    <location>
        <begin position="41"/>
        <end position="158"/>
    </location>
</feature>
<evidence type="ECO:0000313" key="6">
    <source>
        <dbReference type="EMBL" id="SKC12566.1"/>
    </source>
</evidence>
<proteinExistence type="predicted"/>
<keyword evidence="1 3" id="KW-0597">Phosphoprotein</keyword>
<dbReference type="InterPro" id="IPR000792">
    <property type="entry name" value="Tscrpt_reg_LuxR_C"/>
</dbReference>
<feature type="domain" description="HTH luxR-type" evidence="4">
    <location>
        <begin position="181"/>
        <end position="246"/>
    </location>
</feature>
<dbReference type="PRINTS" id="PR00038">
    <property type="entry name" value="HTHLUXR"/>
</dbReference>
<dbReference type="Gene3D" id="1.10.10.10">
    <property type="entry name" value="Winged helix-like DNA-binding domain superfamily/Winged helix DNA-binding domain"/>
    <property type="match status" value="1"/>
</dbReference>
<dbReference type="STRING" id="439228.SAMN06295920_12124"/>
<dbReference type="SUPFAM" id="SSF52172">
    <property type="entry name" value="CheY-like"/>
    <property type="match status" value="1"/>
</dbReference>
<dbReference type="CDD" id="cd06170">
    <property type="entry name" value="LuxR_C_like"/>
    <property type="match status" value="1"/>
</dbReference>
<dbReference type="GO" id="GO:0006355">
    <property type="term" value="P:regulation of DNA-templated transcription"/>
    <property type="evidence" value="ECO:0007669"/>
    <property type="project" value="InterPro"/>
</dbReference>
<sequence>MIHWGRGGPQARLAVPPIMSDHPLRGNMMQDDMVADATMERILIIDDHPLVRDGLRSVIAVTFDGCEIFEAASMDEALATLEKQSNFDLILLDLNIPDVKRLDGLRLLRSRYPILPVVMVSGAFDRAIIQEALGAGAAGFIPKSMKRSLIVDALHRIVSGEIYLPAAIGEPAEIASEEADILQRIESLTPQQKTVLVQLVNGRLNKQIAHDLGVSMTTVKAHVSAILQKMGVFSRTQAVIKANRVHFTGEEF</sequence>
<dbReference type="AlphaFoldDB" id="A0A1T5GVY9"/>
<dbReference type="EMBL" id="FUYM01000021">
    <property type="protein sequence ID" value="SKC12566.1"/>
    <property type="molecule type" value="Genomic_DNA"/>
</dbReference>
<dbReference type="PANTHER" id="PTHR45566">
    <property type="entry name" value="HTH-TYPE TRANSCRIPTIONAL REGULATOR YHJB-RELATED"/>
    <property type="match status" value="1"/>
</dbReference>
<dbReference type="Gene3D" id="3.40.50.2300">
    <property type="match status" value="1"/>
</dbReference>
<dbReference type="PROSITE" id="PS50043">
    <property type="entry name" value="HTH_LUXR_2"/>
    <property type="match status" value="1"/>
</dbReference>
<dbReference type="Proteomes" id="UP000189818">
    <property type="component" value="Unassembled WGS sequence"/>
</dbReference>
<dbReference type="InterPro" id="IPR051015">
    <property type="entry name" value="EvgA-like"/>
</dbReference>
<dbReference type="SMART" id="SM00448">
    <property type="entry name" value="REC"/>
    <property type="match status" value="1"/>
</dbReference>
<dbReference type="SMART" id="SM00421">
    <property type="entry name" value="HTH_LUXR"/>
    <property type="match status" value="1"/>
</dbReference>
<evidence type="ECO:0000256" key="1">
    <source>
        <dbReference type="ARBA" id="ARBA00022553"/>
    </source>
</evidence>
<evidence type="ECO:0000256" key="2">
    <source>
        <dbReference type="ARBA" id="ARBA00023125"/>
    </source>
</evidence>
<protein>
    <submittedName>
        <fullName evidence="6">Two component transcriptional regulator, LuxR family</fullName>
    </submittedName>
</protein>
<dbReference type="Pfam" id="PF00072">
    <property type="entry name" value="Response_reg"/>
    <property type="match status" value="1"/>
</dbReference>